<dbReference type="GO" id="GO:0015807">
    <property type="term" value="P:L-amino acid transport"/>
    <property type="evidence" value="ECO:0007669"/>
    <property type="project" value="TreeGrafter"/>
</dbReference>
<keyword evidence="3" id="KW-0029">Amino-acid transport</keyword>
<organism evidence="4 5">
    <name type="scientific">Sedimentitalea nanhaiensis</name>
    <dbReference type="NCBI Taxonomy" id="999627"/>
    <lineage>
        <taxon>Bacteria</taxon>
        <taxon>Pseudomonadati</taxon>
        <taxon>Pseudomonadota</taxon>
        <taxon>Alphaproteobacteria</taxon>
        <taxon>Rhodobacterales</taxon>
        <taxon>Paracoccaceae</taxon>
        <taxon>Sedimentitalea</taxon>
    </lineage>
</organism>
<sequence length="80" mass="8922">MIMLDEPSLGPAPLMVEQMYEALDGRRRTGLSILLVEQDVYMALDFASRAYVLENGTIALAAASDVLRHDDHVRRSYLGI</sequence>
<dbReference type="STRING" id="999627.SAMN05216236_10678"/>
<dbReference type="GO" id="GO:0015658">
    <property type="term" value="F:branched-chain amino acid transmembrane transporter activity"/>
    <property type="evidence" value="ECO:0007669"/>
    <property type="project" value="TreeGrafter"/>
</dbReference>
<proteinExistence type="inferred from homology"/>
<evidence type="ECO:0000256" key="3">
    <source>
        <dbReference type="ARBA" id="ARBA00022970"/>
    </source>
</evidence>
<gene>
    <name evidence="4" type="ORF">SAMN05216236_10678</name>
</gene>
<dbReference type="PANTHER" id="PTHR43820">
    <property type="entry name" value="HIGH-AFFINITY BRANCHED-CHAIN AMINO ACID TRANSPORT ATP-BINDING PROTEIN LIVF"/>
    <property type="match status" value="1"/>
</dbReference>
<dbReference type="Proteomes" id="UP000182466">
    <property type="component" value="Unassembled WGS sequence"/>
</dbReference>
<dbReference type="AlphaFoldDB" id="A0A1I7ABW4"/>
<protein>
    <submittedName>
        <fullName evidence="4">Branched-chain amino acid transport system ATP-binding protein</fullName>
    </submittedName>
</protein>
<evidence type="ECO:0000256" key="2">
    <source>
        <dbReference type="ARBA" id="ARBA00022448"/>
    </source>
</evidence>
<evidence type="ECO:0000313" key="4">
    <source>
        <dbReference type="EMBL" id="SFT72455.1"/>
    </source>
</evidence>
<keyword evidence="5" id="KW-1185">Reference proteome</keyword>
<reference evidence="4 5" key="1">
    <citation type="submission" date="2016-10" db="EMBL/GenBank/DDBJ databases">
        <authorList>
            <person name="de Groot N.N."/>
        </authorList>
    </citation>
    <scope>NUCLEOTIDE SEQUENCE [LARGE SCALE GENOMIC DNA]</scope>
    <source>
        <strain evidence="4 5">CGMCC 1.10959</strain>
    </source>
</reference>
<evidence type="ECO:0000313" key="5">
    <source>
        <dbReference type="Proteomes" id="UP000182466"/>
    </source>
</evidence>
<dbReference type="PANTHER" id="PTHR43820:SF4">
    <property type="entry name" value="HIGH-AFFINITY BRANCHED-CHAIN AMINO ACID TRANSPORT ATP-BINDING PROTEIN LIVF"/>
    <property type="match status" value="1"/>
</dbReference>
<keyword evidence="4" id="KW-0547">Nucleotide-binding</keyword>
<dbReference type="InterPro" id="IPR052156">
    <property type="entry name" value="BCAA_Transport_ATP-bd_LivF"/>
</dbReference>
<dbReference type="SUPFAM" id="SSF52540">
    <property type="entry name" value="P-loop containing nucleoside triphosphate hydrolases"/>
    <property type="match status" value="1"/>
</dbReference>
<dbReference type="GO" id="GO:0005524">
    <property type="term" value="F:ATP binding"/>
    <property type="evidence" value="ECO:0007669"/>
    <property type="project" value="UniProtKB-KW"/>
</dbReference>
<dbReference type="eggNOG" id="COG0410">
    <property type="taxonomic scope" value="Bacteria"/>
</dbReference>
<dbReference type="InterPro" id="IPR027417">
    <property type="entry name" value="P-loop_NTPase"/>
</dbReference>
<keyword evidence="2" id="KW-0813">Transport</keyword>
<dbReference type="EMBL" id="FPAW01000006">
    <property type="protein sequence ID" value="SFT72455.1"/>
    <property type="molecule type" value="Genomic_DNA"/>
</dbReference>
<name>A0A1I7ABW4_9RHOB</name>
<comment type="similarity">
    <text evidence="1">Belongs to the ABC transporter superfamily.</text>
</comment>
<dbReference type="Gene3D" id="3.40.50.300">
    <property type="entry name" value="P-loop containing nucleotide triphosphate hydrolases"/>
    <property type="match status" value="1"/>
</dbReference>
<accession>A0A1I7ABW4</accession>
<evidence type="ECO:0000256" key="1">
    <source>
        <dbReference type="ARBA" id="ARBA00005417"/>
    </source>
</evidence>
<keyword evidence="4" id="KW-0067">ATP-binding</keyword>